<dbReference type="EMBL" id="CP002691">
    <property type="protein sequence ID" value="AEE51531.1"/>
    <property type="molecule type" value="Genomic_DNA"/>
</dbReference>
<evidence type="ECO:0000256" key="1">
    <source>
        <dbReference type="SAM" id="SignalP"/>
    </source>
</evidence>
<evidence type="ECO:0000313" key="2">
    <source>
        <dbReference type="EMBL" id="AEE51531.1"/>
    </source>
</evidence>
<dbReference type="STRING" id="760192.Halhy_3679"/>
<dbReference type="OrthoDB" id="1114934at2"/>
<feature type="signal peptide" evidence="1">
    <location>
        <begin position="1"/>
        <end position="20"/>
    </location>
</feature>
<dbReference type="eggNOG" id="COG3595">
    <property type="taxonomic scope" value="Bacteria"/>
</dbReference>
<keyword evidence="1" id="KW-0732">Signal</keyword>
<keyword evidence="3" id="KW-1185">Reference proteome</keyword>
<accession>F4KZW1</accession>
<sequence length="259" mass="27945">MKHVFALGAALLLLAPTLFAQKTFKKAFTGSSPKVSIVIEKAEIEITGYSGNEIQIEAMGTFTGPPERAKGLKPLYNNAEDNTGIGLEIKEAGGVMTVKKASYQEATYKIKVPNNADVKVEILDWNKSDLDIKDISGEVELIGKSSDIKLVNVTGPIVSNTVNGNTEVIFSKVNQSKPCHISTINGFVDVTMPADTKAKLSMSTFHGEVYSDLDIKFATNEKTDKLKAITRNISGATLNGGGVEMTIKSINGDLYLRKK</sequence>
<gene>
    <name evidence="2" type="ordered locus">Halhy_3679</name>
</gene>
<evidence type="ECO:0008006" key="4">
    <source>
        <dbReference type="Google" id="ProtNLM"/>
    </source>
</evidence>
<reference key="2">
    <citation type="submission" date="2011-04" db="EMBL/GenBank/DDBJ databases">
        <title>Complete sequence of chromosome of Haliscomenobacter hydrossis DSM 1100.</title>
        <authorList>
            <consortium name="US DOE Joint Genome Institute (JGI-PGF)"/>
            <person name="Lucas S."/>
            <person name="Han J."/>
            <person name="Lapidus A."/>
            <person name="Bruce D."/>
            <person name="Goodwin L."/>
            <person name="Pitluck S."/>
            <person name="Peters L."/>
            <person name="Kyrpides N."/>
            <person name="Mavromatis K."/>
            <person name="Ivanova N."/>
            <person name="Ovchinnikova G."/>
            <person name="Pagani I."/>
            <person name="Daligault H."/>
            <person name="Detter J.C."/>
            <person name="Han C."/>
            <person name="Land M."/>
            <person name="Hauser L."/>
            <person name="Markowitz V."/>
            <person name="Cheng J.-F."/>
            <person name="Hugenholtz P."/>
            <person name="Woyke T."/>
            <person name="Wu D."/>
            <person name="Verbarg S."/>
            <person name="Frueling A."/>
            <person name="Brambilla E."/>
            <person name="Klenk H.-P."/>
            <person name="Eisen J.A."/>
        </authorList>
    </citation>
    <scope>NUCLEOTIDE SEQUENCE</scope>
    <source>
        <strain>DSM 1100</strain>
    </source>
</reference>
<proteinExistence type="predicted"/>
<dbReference type="RefSeq" id="WP_013766070.1">
    <property type="nucleotide sequence ID" value="NC_015510.1"/>
</dbReference>
<dbReference type="KEGG" id="hhy:Halhy_3679"/>
<feature type="chain" id="PRO_5003310490" description="Adhesin domain-containing protein" evidence="1">
    <location>
        <begin position="21"/>
        <end position="259"/>
    </location>
</feature>
<dbReference type="Proteomes" id="UP000008461">
    <property type="component" value="Chromosome"/>
</dbReference>
<dbReference type="AlphaFoldDB" id="F4KZW1"/>
<reference evidence="2 3" key="1">
    <citation type="journal article" date="2011" name="Stand. Genomic Sci.">
        <title>Complete genome sequence of Haliscomenobacter hydrossis type strain (O).</title>
        <authorList>
            <consortium name="US DOE Joint Genome Institute (JGI-PGF)"/>
            <person name="Daligault H."/>
            <person name="Lapidus A."/>
            <person name="Zeytun A."/>
            <person name="Nolan M."/>
            <person name="Lucas S."/>
            <person name="Del Rio T.G."/>
            <person name="Tice H."/>
            <person name="Cheng J.F."/>
            <person name="Tapia R."/>
            <person name="Han C."/>
            <person name="Goodwin L."/>
            <person name="Pitluck S."/>
            <person name="Liolios K."/>
            <person name="Pagani I."/>
            <person name="Ivanova N."/>
            <person name="Huntemann M."/>
            <person name="Mavromatis K."/>
            <person name="Mikhailova N."/>
            <person name="Pati A."/>
            <person name="Chen A."/>
            <person name="Palaniappan K."/>
            <person name="Land M."/>
            <person name="Hauser L."/>
            <person name="Brambilla E.M."/>
            <person name="Rohde M."/>
            <person name="Verbarg S."/>
            <person name="Goker M."/>
            <person name="Bristow J."/>
            <person name="Eisen J.A."/>
            <person name="Markowitz V."/>
            <person name="Hugenholtz P."/>
            <person name="Kyrpides N.C."/>
            <person name="Klenk H.P."/>
            <person name="Woyke T."/>
        </authorList>
    </citation>
    <scope>NUCLEOTIDE SEQUENCE [LARGE SCALE GENOMIC DNA]</scope>
    <source>
        <strain evidence="3">ATCC 27775 / DSM 1100 / LMG 10767 / O</strain>
    </source>
</reference>
<name>F4KZW1_HALH1</name>
<organism evidence="2 3">
    <name type="scientific">Haliscomenobacter hydrossis (strain ATCC 27775 / DSM 1100 / LMG 10767 / O)</name>
    <dbReference type="NCBI Taxonomy" id="760192"/>
    <lineage>
        <taxon>Bacteria</taxon>
        <taxon>Pseudomonadati</taxon>
        <taxon>Bacteroidota</taxon>
        <taxon>Saprospiria</taxon>
        <taxon>Saprospirales</taxon>
        <taxon>Haliscomenobacteraceae</taxon>
        <taxon>Haliscomenobacter</taxon>
    </lineage>
</organism>
<evidence type="ECO:0000313" key="3">
    <source>
        <dbReference type="Proteomes" id="UP000008461"/>
    </source>
</evidence>
<protein>
    <recommendedName>
        <fullName evidence="4">Adhesin domain-containing protein</fullName>
    </recommendedName>
</protein>
<dbReference type="HOGENOM" id="CLU_086682_1_0_10"/>